<dbReference type="SUPFAM" id="SSF48613">
    <property type="entry name" value="Heme oxygenase-like"/>
    <property type="match status" value="1"/>
</dbReference>
<evidence type="ECO:0000313" key="1">
    <source>
        <dbReference type="EMBL" id="QIK40004.1"/>
    </source>
</evidence>
<dbReference type="Gene3D" id="1.20.910.10">
    <property type="entry name" value="Heme oxygenase-like"/>
    <property type="match status" value="1"/>
</dbReference>
<gene>
    <name evidence="1" type="ORF">G8E03_04035</name>
</gene>
<evidence type="ECO:0000313" key="2">
    <source>
        <dbReference type="Proteomes" id="UP000500791"/>
    </source>
</evidence>
<protein>
    <submittedName>
        <fullName evidence="1">Biliverdin-producing heme oxygenase</fullName>
    </submittedName>
</protein>
<dbReference type="KEGG" id="mon:G8E03_04035"/>
<sequence length="196" mass="20688">MALTFAPSQDLTGNLRDDLRHATGPAHLRLDTRIMALDVATRSGLVTFLRGSASALQTLAPVLDSVPLPSCTPLRDAITGDLSYLGVQPDPPPAGGLHLDANGALGAYYVIAGSRLGAQVLKRHHAKSTDPSILGADRYLTAPTGLGMWKALLYQLTEMNSKTNGAAVIAGALDAFDVYVRAFEALEPGEKTHDDE</sequence>
<dbReference type="CDD" id="cd19166">
    <property type="entry name" value="HemeO-bac"/>
    <property type="match status" value="1"/>
</dbReference>
<keyword evidence="2" id="KW-1185">Reference proteome</keyword>
<dbReference type="EMBL" id="CP049811">
    <property type="protein sequence ID" value="QIK40004.1"/>
    <property type="molecule type" value="Genomic_DNA"/>
</dbReference>
<organism evidence="1 2">
    <name type="scientific">Pontivivens nitratireducens</name>
    <dbReference type="NCBI Taxonomy" id="2758038"/>
    <lineage>
        <taxon>Bacteria</taxon>
        <taxon>Pseudomonadati</taxon>
        <taxon>Pseudomonadota</taxon>
        <taxon>Alphaproteobacteria</taxon>
        <taxon>Rhodobacterales</taxon>
        <taxon>Paracoccaceae</taxon>
        <taxon>Pontivivens</taxon>
    </lineage>
</organism>
<dbReference type="InterPro" id="IPR016084">
    <property type="entry name" value="Haem_Oase-like_multi-hlx"/>
</dbReference>
<reference evidence="1 2" key="1">
    <citation type="submission" date="2020-03" db="EMBL/GenBank/DDBJ databases">
        <title>Complete genome sequence of Monaibacterium sp. ALG8 with diverse plasmids.</title>
        <authorList>
            <person name="Sun C."/>
        </authorList>
    </citation>
    <scope>NUCLEOTIDE SEQUENCE [LARGE SCALE GENOMIC DNA]</scope>
    <source>
        <strain evidence="1 2">ALG8</strain>
    </source>
</reference>
<dbReference type="AlphaFoldDB" id="A0A6G7VJ25"/>
<proteinExistence type="predicted"/>
<dbReference type="Proteomes" id="UP000500791">
    <property type="component" value="Chromosome"/>
</dbReference>
<name>A0A6G7VJ25_9RHOB</name>
<accession>A0A6G7VJ25</accession>